<dbReference type="InterPro" id="IPR036249">
    <property type="entry name" value="Thioredoxin-like_sf"/>
</dbReference>
<dbReference type="Pfam" id="PF13462">
    <property type="entry name" value="Thioredoxin_4"/>
    <property type="match status" value="1"/>
</dbReference>
<dbReference type="GO" id="GO:0016491">
    <property type="term" value="F:oxidoreductase activity"/>
    <property type="evidence" value="ECO:0007669"/>
    <property type="project" value="UniProtKB-KW"/>
</dbReference>
<keyword evidence="7" id="KW-0472">Membrane</keyword>
<keyword evidence="2" id="KW-0732">Signal</keyword>
<feature type="compositionally biased region" description="Basic and acidic residues" evidence="6">
    <location>
        <begin position="16"/>
        <end position="39"/>
    </location>
</feature>
<evidence type="ECO:0000256" key="5">
    <source>
        <dbReference type="ARBA" id="ARBA00023284"/>
    </source>
</evidence>
<comment type="caution">
    <text evidence="9">The sequence shown here is derived from an EMBL/GenBank/DDBJ whole genome shotgun (WGS) entry which is preliminary data.</text>
</comment>
<evidence type="ECO:0000256" key="7">
    <source>
        <dbReference type="SAM" id="Phobius"/>
    </source>
</evidence>
<comment type="similarity">
    <text evidence="1">Belongs to the thioredoxin family. DsbA subfamily.</text>
</comment>
<feature type="domain" description="Thioredoxin-like fold" evidence="8">
    <location>
        <begin position="90"/>
        <end position="270"/>
    </location>
</feature>
<dbReference type="PANTHER" id="PTHR13887">
    <property type="entry name" value="GLUTATHIONE S-TRANSFERASE KAPPA"/>
    <property type="match status" value="1"/>
</dbReference>
<dbReference type="PANTHER" id="PTHR13887:SF14">
    <property type="entry name" value="DISULFIDE BOND FORMATION PROTEIN D"/>
    <property type="match status" value="1"/>
</dbReference>
<proteinExistence type="inferred from homology"/>
<feature type="transmembrane region" description="Helical" evidence="7">
    <location>
        <begin position="44"/>
        <end position="64"/>
    </location>
</feature>
<dbReference type="GO" id="GO:0016853">
    <property type="term" value="F:isomerase activity"/>
    <property type="evidence" value="ECO:0007669"/>
    <property type="project" value="UniProtKB-KW"/>
</dbReference>
<keyword evidence="3" id="KW-0560">Oxidoreductase</keyword>
<reference evidence="9 10" key="1">
    <citation type="submission" date="2018-11" db="EMBL/GenBank/DDBJ databases">
        <title>Sequencing the genomes of 1000 actinobacteria strains.</title>
        <authorList>
            <person name="Klenk H.-P."/>
        </authorList>
    </citation>
    <scope>NUCLEOTIDE SEQUENCE [LARGE SCALE GENOMIC DNA]</scope>
    <source>
        <strain evidence="9 10">DSM 44781</strain>
    </source>
</reference>
<keyword evidence="5" id="KW-0676">Redox-active center</keyword>
<accession>A0A3N4RM58</accession>
<keyword evidence="10" id="KW-1185">Reference proteome</keyword>
<evidence type="ECO:0000256" key="2">
    <source>
        <dbReference type="ARBA" id="ARBA00022729"/>
    </source>
</evidence>
<evidence type="ECO:0000256" key="6">
    <source>
        <dbReference type="SAM" id="MobiDB-lite"/>
    </source>
</evidence>
<evidence type="ECO:0000256" key="4">
    <source>
        <dbReference type="ARBA" id="ARBA00023157"/>
    </source>
</evidence>
<organism evidence="9 10">
    <name type="scientific">Kitasatospora cineracea</name>
    <dbReference type="NCBI Taxonomy" id="88074"/>
    <lineage>
        <taxon>Bacteria</taxon>
        <taxon>Bacillati</taxon>
        <taxon>Actinomycetota</taxon>
        <taxon>Actinomycetes</taxon>
        <taxon>Kitasatosporales</taxon>
        <taxon>Streptomycetaceae</taxon>
        <taxon>Kitasatospora</taxon>
    </lineage>
</organism>
<sequence length="277" mass="29118">MSSTTDPSATAHHPTKREAKDAARRRLAEERARQKQAEQRRRKVRIGVSIGAAVAVVAAIAVAIGTADGGGDAAVAGPLTVPAHTTGQDGTVIVYGKADAPHTLDVWEDFRCPICKELETSAGAAIQQFADDGTYKIQYHLATFLDDRLGGSGSRTALEAAGAALDEGPEKFKAFHDYLYAHQPDEKTDGFGSRDKLLDLAKNVPGLVTPAFTDAVNKRTYAPWAAKVSAQFASSGVSGTPTLELDGKQLNVFGDTGAPVTADQYKALIQQAVGGAK</sequence>
<feature type="region of interest" description="Disordered" evidence="6">
    <location>
        <begin position="1"/>
        <end position="42"/>
    </location>
</feature>
<dbReference type="AlphaFoldDB" id="A0A3N4RM58"/>
<protein>
    <submittedName>
        <fullName evidence="9">Protein-disulfide isomerase</fullName>
    </submittedName>
</protein>
<gene>
    <name evidence="9" type="ORF">EDD38_0142</name>
</gene>
<name>A0A3N4RM58_9ACTN</name>
<dbReference type="Proteomes" id="UP000266906">
    <property type="component" value="Unassembled WGS sequence"/>
</dbReference>
<evidence type="ECO:0000259" key="8">
    <source>
        <dbReference type="Pfam" id="PF13462"/>
    </source>
</evidence>
<keyword evidence="7" id="KW-0812">Transmembrane</keyword>
<evidence type="ECO:0000313" key="9">
    <source>
        <dbReference type="EMBL" id="RPE31901.1"/>
    </source>
</evidence>
<dbReference type="InterPro" id="IPR012336">
    <property type="entry name" value="Thioredoxin-like_fold"/>
</dbReference>
<keyword evidence="9" id="KW-0413">Isomerase</keyword>
<keyword evidence="4" id="KW-1015">Disulfide bond</keyword>
<keyword evidence="7" id="KW-1133">Transmembrane helix</keyword>
<dbReference type="Gene3D" id="3.40.30.10">
    <property type="entry name" value="Glutaredoxin"/>
    <property type="match status" value="1"/>
</dbReference>
<evidence type="ECO:0000256" key="1">
    <source>
        <dbReference type="ARBA" id="ARBA00005791"/>
    </source>
</evidence>
<dbReference type="SUPFAM" id="SSF52833">
    <property type="entry name" value="Thioredoxin-like"/>
    <property type="match status" value="1"/>
</dbReference>
<dbReference type="EMBL" id="RKQG01000001">
    <property type="protein sequence ID" value="RPE31901.1"/>
    <property type="molecule type" value="Genomic_DNA"/>
</dbReference>
<dbReference type="RefSeq" id="WP_123817026.1">
    <property type="nucleotide sequence ID" value="NZ_RKQG01000001.1"/>
</dbReference>
<evidence type="ECO:0000313" key="10">
    <source>
        <dbReference type="Proteomes" id="UP000266906"/>
    </source>
</evidence>
<evidence type="ECO:0000256" key="3">
    <source>
        <dbReference type="ARBA" id="ARBA00023002"/>
    </source>
</evidence>